<dbReference type="EMBL" id="OY731408">
    <property type="protein sequence ID" value="CAJ1978988.1"/>
    <property type="molecule type" value="Genomic_DNA"/>
</dbReference>
<dbReference type="Proteomes" id="UP001189624">
    <property type="component" value="Chromosome 11"/>
</dbReference>
<name>A0AA86W697_9FABA</name>
<reference evidence="1" key="1">
    <citation type="submission" date="2023-10" db="EMBL/GenBank/DDBJ databases">
        <authorList>
            <person name="Domelevo Entfellner J.-B."/>
        </authorList>
    </citation>
    <scope>NUCLEOTIDE SEQUENCE</scope>
</reference>
<accession>A0AA86W697</accession>
<gene>
    <name evidence="1" type="ORF">AYBTSS11_LOCUS31196</name>
</gene>
<protein>
    <submittedName>
        <fullName evidence="1">Uncharacterized protein</fullName>
    </submittedName>
</protein>
<sequence length="80" mass="8795">MTRTPRCTCEIAAVRVAVQPQFSTADLCQTSFRTHVFSGFEASPKGVKENLLGVATLPMTATIDLRLPFVVEIFAFVYVV</sequence>
<proteinExistence type="predicted"/>
<dbReference type="Gramene" id="rna-AYBTSS11_LOCUS31196">
    <property type="protein sequence ID" value="CAJ1978988.1"/>
    <property type="gene ID" value="gene-AYBTSS11_LOCUS31196"/>
</dbReference>
<organism evidence="1 2">
    <name type="scientific">Sphenostylis stenocarpa</name>
    <dbReference type="NCBI Taxonomy" id="92480"/>
    <lineage>
        <taxon>Eukaryota</taxon>
        <taxon>Viridiplantae</taxon>
        <taxon>Streptophyta</taxon>
        <taxon>Embryophyta</taxon>
        <taxon>Tracheophyta</taxon>
        <taxon>Spermatophyta</taxon>
        <taxon>Magnoliopsida</taxon>
        <taxon>eudicotyledons</taxon>
        <taxon>Gunneridae</taxon>
        <taxon>Pentapetalae</taxon>
        <taxon>rosids</taxon>
        <taxon>fabids</taxon>
        <taxon>Fabales</taxon>
        <taxon>Fabaceae</taxon>
        <taxon>Papilionoideae</taxon>
        <taxon>50 kb inversion clade</taxon>
        <taxon>NPAAA clade</taxon>
        <taxon>indigoferoid/millettioid clade</taxon>
        <taxon>Phaseoleae</taxon>
        <taxon>Sphenostylis</taxon>
    </lineage>
</organism>
<evidence type="ECO:0000313" key="1">
    <source>
        <dbReference type="EMBL" id="CAJ1978988.1"/>
    </source>
</evidence>
<keyword evidence="2" id="KW-1185">Reference proteome</keyword>
<dbReference type="AlphaFoldDB" id="A0AA86W697"/>
<evidence type="ECO:0000313" key="2">
    <source>
        <dbReference type="Proteomes" id="UP001189624"/>
    </source>
</evidence>